<name>A0A7K3M0R7_9ACTN</name>
<evidence type="ECO:0000256" key="8">
    <source>
        <dbReference type="SAM" id="Phobius"/>
    </source>
</evidence>
<organism evidence="10 11">
    <name type="scientific">Phytoactinopolyspora mesophila</name>
    <dbReference type="NCBI Taxonomy" id="2650750"/>
    <lineage>
        <taxon>Bacteria</taxon>
        <taxon>Bacillati</taxon>
        <taxon>Actinomycetota</taxon>
        <taxon>Actinomycetes</taxon>
        <taxon>Jiangellales</taxon>
        <taxon>Jiangellaceae</taxon>
        <taxon>Phytoactinopolyspora</taxon>
    </lineage>
</organism>
<evidence type="ECO:0000256" key="5">
    <source>
        <dbReference type="ARBA" id="ARBA00023065"/>
    </source>
</evidence>
<feature type="transmembrane region" description="Helical" evidence="8">
    <location>
        <begin position="140"/>
        <end position="160"/>
    </location>
</feature>
<keyword evidence="4 8" id="KW-1133">Transmembrane helix</keyword>
<keyword evidence="6 8" id="KW-0472">Membrane</keyword>
<feature type="transmembrane region" description="Helical" evidence="8">
    <location>
        <begin position="201"/>
        <end position="222"/>
    </location>
</feature>
<dbReference type="PANTHER" id="PTHR32468:SF0">
    <property type="entry name" value="K(+)_H(+) ANTIPORTER 1"/>
    <property type="match status" value="1"/>
</dbReference>
<dbReference type="GO" id="GO:0015297">
    <property type="term" value="F:antiporter activity"/>
    <property type="evidence" value="ECO:0007669"/>
    <property type="project" value="InterPro"/>
</dbReference>
<feature type="compositionally biased region" description="Basic residues" evidence="7">
    <location>
        <begin position="424"/>
        <end position="433"/>
    </location>
</feature>
<dbReference type="Pfam" id="PF00999">
    <property type="entry name" value="Na_H_Exchanger"/>
    <property type="match status" value="1"/>
</dbReference>
<evidence type="ECO:0000256" key="3">
    <source>
        <dbReference type="ARBA" id="ARBA00022692"/>
    </source>
</evidence>
<evidence type="ECO:0000313" key="11">
    <source>
        <dbReference type="Proteomes" id="UP000460435"/>
    </source>
</evidence>
<dbReference type="RefSeq" id="WP_162449570.1">
    <property type="nucleotide sequence ID" value="NZ_WLZY01000002.1"/>
</dbReference>
<dbReference type="GO" id="GO:1902600">
    <property type="term" value="P:proton transmembrane transport"/>
    <property type="evidence" value="ECO:0007669"/>
    <property type="project" value="InterPro"/>
</dbReference>
<dbReference type="PANTHER" id="PTHR32468">
    <property type="entry name" value="CATION/H + ANTIPORTER"/>
    <property type="match status" value="1"/>
</dbReference>
<evidence type="ECO:0000256" key="6">
    <source>
        <dbReference type="ARBA" id="ARBA00023136"/>
    </source>
</evidence>
<feature type="transmembrane region" description="Helical" evidence="8">
    <location>
        <begin position="320"/>
        <end position="340"/>
    </location>
</feature>
<gene>
    <name evidence="10" type="ORF">F7O44_07270</name>
</gene>
<feature type="transmembrane region" description="Helical" evidence="8">
    <location>
        <begin position="42"/>
        <end position="60"/>
    </location>
</feature>
<accession>A0A7K3M0R7</accession>
<feature type="transmembrane region" description="Helical" evidence="8">
    <location>
        <begin position="294"/>
        <end position="313"/>
    </location>
</feature>
<evidence type="ECO:0000256" key="1">
    <source>
        <dbReference type="ARBA" id="ARBA00004141"/>
    </source>
</evidence>
<feature type="transmembrane region" description="Helical" evidence="8">
    <location>
        <begin position="172"/>
        <end position="195"/>
    </location>
</feature>
<feature type="transmembrane region" description="Helical" evidence="8">
    <location>
        <begin position="104"/>
        <end position="128"/>
    </location>
</feature>
<feature type="transmembrane region" description="Helical" evidence="8">
    <location>
        <begin position="12"/>
        <end position="30"/>
    </location>
</feature>
<comment type="subcellular location">
    <subcellularLocation>
        <location evidence="1">Membrane</location>
        <topology evidence="1">Multi-pass membrane protein</topology>
    </subcellularLocation>
</comment>
<dbReference type="InterPro" id="IPR006153">
    <property type="entry name" value="Cation/H_exchanger_TM"/>
</dbReference>
<dbReference type="Gene3D" id="1.20.1530.20">
    <property type="match status" value="1"/>
</dbReference>
<sequence>MAVHGVPVEVVVTANIAIVLIVGVVMVQVFRRIYQPPVIAEIAAGLMLGPSLLGLLPGDIPEVIFPLEARPMLSAVAEVGLLLFMFLIGWELDLTKLRRRKRALFPIAGLSMAVPFALGAAAAALLLTKYKGANASTGVFVFYLATAFSITAFPVLARIIRDSRISKTTVGVTAIACAAIGDVVAWCVLVLLLAVVDANDVGQFFVTVGLTVAFGLVVGCVVRPLLRAVLRRADRPAMAGTLSALVASGVFLSAYATSWIGVHAIFGAFAVGLAMPRDGGRGLEQAVGVPLEKVAALLLPVFFIVTGLSVDISALGWSGLLALTLVIGLAIVGKFAGAAVPARLSGMNWRDSAALGTLMNTRGLTEIVVLNIGLQRGIIDSEMFTMMIAMALMTTAMAGPLLRWLRVTPPVMPDPMVPPTPVLTRHHSGRRHPPRADLNVRKEPTHEVRPVVRD</sequence>
<comment type="caution">
    <text evidence="10">The sequence shown here is derived from an EMBL/GenBank/DDBJ whole genome shotgun (WGS) entry which is preliminary data.</text>
</comment>
<dbReference type="EMBL" id="WLZY01000002">
    <property type="protein sequence ID" value="NDL56869.1"/>
    <property type="molecule type" value="Genomic_DNA"/>
</dbReference>
<dbReference type="AlphaFoldDB" id="A0A7K3M0R7"/>
<protein>
    <submittedName>
        <fullName evidence="10">Cation/H(+) antiporter</fullName>
    </submittedName>
</protein>
<keyword evidence="2" id="KW-0813">Transport</keyword>
<dbReference type="InterPro" id="IPR038770">
    <property type="entry name" value="Na+/solute_symporter_sf"/>
</dbReference>
<dbReference type="InterPro" id="IPR050794">
    <property type="entry name" value="CPA2_transporter"/>
</dbReference>
<evidence type="ECO:0000256" key="4">
    <source>
        <dbReference type="ARBA" id="ARBA00022989"/>
    </source>
</evidence>
<feature type="compositionally biased region" description="Basic and acidic residues" evidence="7">
    <location>
        <begin position="434"/>
        <end position="454"/>
    </location>
</feature>
<evidence type="ECO:0000259" key="9">
    <source>
        <dbReference type="Pfam" id="PF00999"/>
    </source>
</evidence>
<keyword evidence="5" id="KW-0406">Ion transport</keyword>
<keyword evidence="3 8" id="KW-0812">Transmembrane</keyword>
<dbReference type="GO" id="GO:0016020">
    <property type="term" value="C:membrane"/>
    <property type="evidence" value="ECO:0007669"/>
    <property type="project" value="UniProtKB-SubCell"/>
</dbReference>
<feature type="domain" description="Cation/H+ exchanger transmembrane" evidence="9">
    <location>
        <begin position="18"/>
        <end position="405"/>
    </location>
</feature>
<dbReference type="Proteomes" id="UP000460435">
    <property type="component" value="Unassembled WGS sequence"/>
</dbReference>
<keyword evidence="11" id="KW-1185">Reference proteome</keyword>
<evidence type="ECO:0000256" key="2">
    <source>
        <dbReference type="ARBA" id="ARBA00022448"/>
    </source>
</evidence>
<feature type="transmembrane region" description="Helical" evidence="8">
    <location>
        <begin position="242"/>
        <end position="274"/>
    </location>
</feature>
<feature type="transmembrane region" description="Helical" evidence="8">
    <location>
        <begin position="72"/>
        <end position="92"/>
    </location>
</feature>
<proteinExistence type="predicted"/>
<evidence type="ECO:0000313" key="10">
    <source>
        <dbReference type="EMBL" id="NDL56869.1"/>
    </source>
</evidence>
<feature type="region of interest" description="Disordered" evidence="7">
    <location>
        <begin position="421"/>
        <end position="454"/>
    </location>
</feature>
<reference evidence="10 11" key="1">
    <citation type="submission" date="2019-11" db="EMBL/GenBank/DDBJ databases">
        <authorList>
            <person name="Li X.-J."/>
            <person name="Feng X.-M."/>
        </authorList>
    </citation>
    <scope>NUCLEOTIDE SEQUENCE [LARGE SCALE GENOMIC DNA]</scope>
    <source>
        <strain evidence="10 11">XMNu-373</strain>
    </source>
</reference>
<feature type="transmembrane region" description="Helical" evidence="8">
    <location>
        <begin position="383"/>
        <end position="402"/>
    </location>
</feature>
<evidence type="ECO:0000256" key="7">
    <source>
        <dbReference type="SAM" id="MobiDB-lite"/>
    </source>
</evidence>